<accession>A0A5B9QF18</accession>
<name>A0A5B9QF18_9BACT</name>
<dbReference type="KEGG" id="bgok:Pr1d_27960"/>
<sequence>MTNQIVTVSADVTIDDLTIDGVTNSMLLGVERGQTANIGDLWIGTLGGIEVELGKSSVGQVLASGSASLAGTLRLSTQGPKPSLSDTYEIMSFSSRSDACDEVIVEEIQPGLSFSVHYDNTRVLAICR</sequence>
<dbReference type="EMBL" id="CP042913">
    <property type="protein sequence ID" value="QEG35496.1"/>
    <property type="molecule type" value="Genomic_DNA"/>
</dbReference>
<proteinExistence type="predicted"/>
<protein>
    <submittedName>
        <fullName evidence="1">Uncharacterized protein</fullName>
    </submittedName>
</protein>
<dbReference type="Proteomes" id="UP000323917">
    <property type="component" value="Chromosome"/>
</dbReference>
<evidence type="ECO:0000313" key="2">
    <source>
        <dbReference type="Proteomes" id="UP000323917"/>
    </source>
</evidence>
<evidence type="ECO:0000313" key="1">
    <source>
        <dbReference type="EMBL" id="QEG35496.1"/>
    </source>
</evidence>
<keyword evidence="2" id="KW-1185">Reference proteome</keyword>
<gene>
    <name evidence="1" type="ORF">Pr1d_27960</name>
</gene>
<dbReference type="RefSeq" id="WP_148074004.1">
    <property type="nucleotide sequence ID" value="NZ_CP042913.1"/>
</dbReference>
<organism evidence="1 2">
    <name type="scientific">Bythopirellula goksoeyrii</name>
    <dbReference type="NCBI Taxonomy" id="1400387"/>
    <lineage>
        <taxon>Bacteria</taxon>
        <taxon>Pseudomonadati</taxon>
        <taxon>Planctomycetota</taxon>
        <taxon>Planctomycetia</taxon>
        <taxon>Pirellulales</taxon>
        <taxon>Lacipirellulaceae</taxon>
        <taxon>Bythopirellula</taxon>
    </lineage>
</organism>
<reference evidence="1 2" key="1">
    <citation type="submission" date="2019-08" db="EMBL/GenBank/DDBJ databases">
        <title>Deep-cultivation of Planctomycetes and their phenomic and genomic characterization uncovers novel biology.</title>
        <authorList>
            <person name="Wiegand S."/>
            <person name="Jogler M."/>
            <person name="Boedeker C."/>
            <person name="Pinto D."/>
            <person name="Vollmers J."/>
            <person name="Rivas-Marin E."/>
            <person name="Kohn T."/>
            <person name="Peeters S.H."/>
            <person name="Heuer A."/>
            <person name="Rast P."/>
            <person name="Oberbeckmann S."/>
            <person name="Bunk B."/>
            <person name="Jeske O."/>
            <person name="Meyerdierks A."/>
            <person name="Storesund J.E."/>
            <person name="Kallscheuer N."/>
            <person name="Luecker S."/>
            <person name="Lage O.M."/>
            <person name="Pohl T."/>
            <person name="Merkel B.J."/>
            <person name="Hornburger P."/>
            <person name="Mueller R.-W."/>
            <person name="Bruemmer F."/>
            <person name="Labrenz M."/>
            <person name="Spormann A.M."/>
            <person name="Op den Camp H."/>
            <person name="Overmann J."/>
            <person name="Amann R."/>
            <person name="Jetten M.S.M."/>
            <person name="Mascher T."/>
            <person name="Medema M.H."/>
            <person name="Devos D.P."/>
            <person name="Kaster A.-K."/>
            <person name="Ovreas L."/>
            <person name="Rohde M."/>
            <person name="Galperin M.Y."/>
            <person name="Jogler C."/>
        </authorList>
    </citation>
    <scope>NUCLEOTIDE SEQUENCE [LARGE SCALE GENOMIC DNA]</scope>
    <source>
        <strain evidence="1 2">Pr1d</strain>
    </source>
</reference>
<dbReference type="AlphaFoldDB" id="A0A5B9QF18"/>